<dbReference type="Gene3D" id="3.40.50.300">
    <property type="entry name" value="P-loop containing nucleotide triphosphate hydrolases"/>
    <property type="match status" value="1"/>
</dbReference>
<keyword evidence="5" id="KW-1185">Reference proteome</keyword>
<dbReference type="EMBL" id="LR216287">
    <property type="protein sequence ID" value="VFJ13200.1"/>
    <property type="molecule type" value="Genomic_DNA"/>
</dbReference>
<gene>
    <name evidence="4" type="primary">drrA</name>
    <name evidence="4" type="ORF">NFRAN_0878</name>
</gene>
<dbReference type="PANTHER" id="PTHR43582">
    <property type="entry name" value="LINEARMYCIN RESISTANCE ATP-BINDING PROTEIN LNRL"/>
    <property type="match status" value="1"/>
</dbReference>
<evidence type="ECO:0000313" key="4">
    <source>
        <dbReference type="EMBL" id="VFJ13200.1"/>
    </source>
</evidence>
<dbReference type="InterPro" id="IPR027417">
    <property type="entry name" value="P-loop_NTPase"/>
</dbReference>
<dbReference type="OrthoDB" id="31298at2157"/>
<keyword evidence="4" id="KW-0378">Hydrolase</keyword>
<sequence length="346" mass="38642">MVLDSITPIKKNLAIHCTNLSKVYGTQTVLDNLELEISYGSIFGLLGPNGAGKTTLIKILTGLSKPSSGKAFVADFDTNEQPIKVKENIGWISSEVILDESLTIMENIHIQARLHNIGKDWKSRASNLLKYFDLNDIESKRVEKLSTGMKKKLEIIMALLHKPKILFMDEPTIGLDVSTRKLLWNLIKKINSVYGVTIFLTTHYIEEADILCDAIAIINNGKIIATGSPQVLKTQTHGDIIEITFLSSFDYNNFNCIDGIMQVEEIGSIDKNRTFETHLTNSLTLRIKVNNAETVLPELISKITESKPNNIATIKIEKPNLESIFLELTGKRFEEADANLNIKNLS</sequence>
<reference evidence="4 5" key="1">
    <citation type="submission" date="2019-02" db="EMBL/GenBank/DDBJ databases">
        <authorList>
            <person name="Lehtovirta-Morley E L."/>
        </authorList>
    </citation>
    <scope>NUCLEOTIDE SEQUENCE [LARGE SCALE GENOMIC DNA]</scope>
    <source>
        <strain evidence="4">NFRAN1</strain>
    </source>
</reference>
<keyword evidence="2 4" id="KW-0067">ATP-binding</keyword>
<evidence type="ECO:0000256" key="1">
    <source>
        <dbReference type="ARBA" id="ARBA00022741"/>
    </source>
</evidence>
<accession>A0A484IC12</accession>
<dbReference type="AlphaFoldDB" id="A0A484IC12"/>
<dbReference type="KEGG" id="nfn:NFRAN_0878"/>
<dbReference type="InterPro" id="IPR003593">
    <property type="entry name" value="AAA+_ATPase"/>
</dbReference>
<dbReference type="PANTHER" id="PTHR43582:SF2">
    <property type="entry name" value="LINEARMYCIN RESISTANCE ATP-BINDING PROTEIN LNRL"/>
    <property type="match status" value="1"/>
</dbReference>
<dbReference type="RefSeq" id="WP_134483143.1">
    <property type="nucleotide sequence ID" value="NZ_LR216287.1"/>
</dbReference>
<protein>
    <submittedName>
        <fullName evidence="4">Doxorubicin resistance ATP-binding protein DrrA</fullName>
        <ecNumber evidence="4">3.6.3.-</ecNumber>
    </submittedName>
</protein>
<dbReference type="PROSITE" id="PS50893">
    <property type="entry name" value="ABC_TRANSPORTER_2"/>
    <property type="match status" value="1"/>
</dbReference>
<proteinExistence type="predicted"/>
<feature type="domain" description="ABC transporter" evidence="3">
    <location>
        <begin position="15"/>
        <end position="245"/>
    </location>
</feature>
<dbReference type="SMART" id="SM00382">
    <property type="entry name" value="AAA"/>
    <property type="match status" value="1"/>
</dbReference>
<name>A0A484IC12_9ARCH</name>
<dbReference type="GO" id="GO:0016887">
    <property type="term" value="F:ATP hydrolysis activity"/>
    <property type="evidence" value="ECO:0007669"/>
    <property type="project" value="InterPro"/>
</dbReference>
<dbReference type="GO" id="GO:0005524">
    <property type="term" value="F:ATP binding"/>
    <property type="evidence" value="ECO:0007669"/>
    <property type="project" value="UniProtKB-KW"/>
</dbReference>
<keyword evidence="1" id="KW-0547">Nucleotide-binding</keyword>
<organism evidence="4 5">
    <name type="scientific">Candidatus Nitrosocosmicus franklandianus</name>
    <dbReference type="NCBI Taxonomy" id="1798806"/>
    <lineage>
        <taxon>Archaea</taxon>
        <taxon>Nitrososphaerota</taxon>
        <taxon>Nitrososphaeria</taxon>
        <taxon>Nitrososphaerales</taxon>
        <taxon>Nitrososphaeraceae</taxon>
        <taxon>Candidatus Nitrosocosmicus</taxon>
    </lineage>
</organism>
<evidence type="ECO:0000256" key="2">
    <source>
        <dbReference type="ARBA" id="ARBA00022840"/>
    </source>
</evidence>
<dbReference type="SUPFAM" id="SSF52540">
    <property type="entry name" value="P-loop containing nucleoside triphosphate hydrolases"/>
    <property type="match status" value="1"/>
</dbReference>
<dbReference type="InterPro" id="IPR003439">
    <property type="entry name" value="ABC_transporter-like_ATP-bd"/>
</dbReference>
<evidence type="ECO:0000313" key="5">
    <source>
        <dbReference type="Proteomes" id="UP000294299"/>
    </source>
</evidence>
<dbReference type="Proteomes" id="UP000294299">
    <property type="component" value="Chromosome NFRAN"/>
</dbReference>
<dbReference type="Pfam" id="PF00005">
    <property type="entry name" value="ABC_tran"/>
    <property type="match status" value="1"/>
</dbReference>
<dbReference type="EC" id="3.6.3.-" evidence="4"/>
<dbReference type="GeneID" id="39420354"/>
<evidence type="ECO:0000259" key="3">
    <source>
        <dbReference type="PROSITE" id="PS50893"/>
    </source>
</evidence>